<comment type="caution">
    <text evidence="1">The sequence shown here is derived from an EMBL/GenBank/DDBJ whole genome shotgun (WGS) entry which is preliminary data.</text>
</comment>
<dbReference type="eggNOG" id="COG0671">
    <property type="taxonomic scope" value="Bacteria"/>
</dbReference>
<organism evidence="1 2">
    <name type="scientific">Cyclobacterium qasimii M12-11B</name>
    <dbReference type="NCBI Taxonomy" id="641524"/>
    <lineage>
        <taxon>Bacteria</taxon>
        <taxon>Pseudomonadati</taxon>
        <taxon>Bacteroidota</taxon>
        <taxon>Cytophagia</taxon>
        <taxon>Cytophagales</taxon>
        <taxon>Cyclobacteriaceae</taxon>
        <taxon>Cyclobacterium</taxon>
    </lineage>
</organism>
<name>S7WQW8_9BACT</name>
<reference evidence="1 2" key="1">
    <citation type="journal article" date="2013" name="Genome Announc.">
        <title>Draft Genome Sequence of Cyclobacterium qasimii Strain M12-11BT, Isolated from Arctic Marine Sediment.</title>
        <authorList>
            <person name="Shivaji S."/>
            <person name="Ara S."/>
            <person name="Singh A."/>
            <person name="Kumar Pinnaka A."/>
        </authorList>
    </citation>
    <scope>NUCLEOTIDE SEQUENCE [LARGE SCALE GENOMIC DNA]</scope>
    <source>
        <strain evidence="1 2">M12-11B</strain>
    </source>
</reference>
<dbReference type="Proteomes" id="UP000014974">
    <property type="component" value="Unassembled WGS sequence"/>
</dbReference>
<evidence type="ECO:0000313" key="2">
    <source>
        <dbReference type="Proteomes" id="UP000014974"/>
    </source>
</evidence>
<sequence>MQHFLLDVLAGSGLGVASAYGGRWLTIKFFSKKKFRKSLLPKRKKYLVNQFTPNKP</sequence>
<accession>S7WQW8</accession>
<evidence type="ECO:0000313" key="1">
    <source>
        <dbReference type="EMBL" id="EPR69129.1"/>
    </source>
</evidence>
<proteinExistence type="predicted"/>
<dbReference type="AlphaFoldDB" id="S7WQW8"/>
<dbReference type="EMBL" id="ATNM01000074">
    <property type="protein sequence ID" value="EPR69129.1"/>
    <property type="molecule type" value="Genomic_DNA"/>
</dbReference>
<gene>
    <name evidence="1" type="ORF">ADICYQ_1901</name>
</gene>
<protein>
    <submittedName>
        <fullName evidence="1">Uncharacterized protein</fullName>
    </submittedName>
</protein>